<dbReference type="EMBL" id="SAEB01000007">
    <property type="protein sequence ID" value="RVD84739.1"/>
    <property type="molecule type" value="Genomic_DNA"/>
</dbReference>
<dbReference type="AlphaFoldDB" id="A0A437A0V5"/>
<keyword evidence="2 3" id="KW-0040">ANK repeat</keyword>
<feature type="repeat" description="ANK" evidence="3">
    <location>
        <begin position="145"/>
        <end position="177"/>
    </location>
</feature>
<accession>A0A437A0V5</accession>
<dbReference type="PROSITE" id="PS50088">
    <property type="entry name" value="ANK_REPEAT"/>
    <property type="match status" value="2"/>
</dbReference>
<sequence length="338" mass="38432">MEYQLAKLNGELEEEVEYLSDSEYEVLDDEITDIVGIVSGKHHIGKLVEIIFHPLKCDPVDYDPDVLFQLLRSDIDLNTQDPASLEAELIIKAFKSFIKNNVNLGWSDHHWNTILHVAVQENHSLIVKLLLKYTSRFDINATDFSGMTPLAFAVTKGSKSSAELLIKAGAKLDFRSTSPPLLFRALSTDIELGFLKYLLEYGLKDSINEPHLHYGTILHHAAFTCSTAVVNLLLEYGADANAVDYMQLTPLTLAITLDYANGVLELLLAHTNTNLLDYRRRRLNMLRCRGGDVALIRNSHPPQNNRILPSQLRRETIQAEILVYYWLRSQSYRFRGYL</sequence>
<protein>
    <submittedName>
        <fullName evidence="4">Uncharacterized protein</fullName>
    </submittedName>
</protein>
<dbReference type="SMART" id="SM00248">
    <property type="entry name" value="ANK"/>
    <property type="match status" value="5"/>
</dbReference>
<organism evidence="4 5">
    <name type="scientific">Arthrobotrys flagrans</name>
    <name type="common">Nematode-trapping fungus</name>
    <name type="synonym">Trichothecium flagrans</name>
    <dbReference type="NCBI Taxonomy" id="97331"/>
    <lineage>
        <taxon>Eukaryota</taxon>
        <taxon>Fungi</taxon>
        <taxon>Dikarya</taxon>
        <taxon>Ascomycota</taxon>
        <taxon>Pezizomycotina</taxon>
        <taxon>Orbiliomycetes</taxon>
        <taxon>Orbiliales</taxon>
        <taxon>Orbiliaceae</taxon>
        <taxon>Arthrobotrys</taxon>
    </lineage>
</organism>
<dbReference type="InterPro" id="IPR002110">
    <property type="entry name" value="Ankyrin_rpt"/>
</dbReference>
<dbReference type="PRINTS" id="PR01415">
    <property type="entry name" value="ANKYRIN"/>
</dbReference>
<proteinExistence type="predicted"/>
<dbReference type="OrthoDB" id="5320555at2759"/>
<dbReference type="Gene3D" id="1.25.40.20">
    <property type="entry name" value="Ankyrin repeat-containing domain"/>
    <property type="match status" value="2"/>
</dbReference>
<name>A0A437A0V5_ARTFL</name>
<keyword evidence="5" id="KW-1185">Reference proteome</keyword>
<dbReference type="InterPro" id="IPR036770">
    <property type="entry name" value="Ankyrin_rpt-contain_sf"/>
</dbReference>
<dbReference type="PANTHER" id="PTHR24173">
    <property type="entry name" value="ANKYRIN REPEAT CONTAINING"/>
    <property type="match status" value="1"/>
</dbReference>
<keyword evidence="1" id="KW-0677">Repeat</keyword>
<comment type="caution">
    <text evidence="4">The sequence shown here is derived from an EMBL/GenBank/DDBJ whole genome shotgun (WGS) entry which is preliminary data.</text>
</comment>
<evidence type="ECO:0000256" key="2">
    <source>
        <dbReference type="ARBA" id="ARBA00023043"/>
    </source>
</evidence>
<dbReference type="PROSITE" id="PS50297">
    <property type="entry name" value="ANK_REP_REGION"/>
    <property type="match status" value="2"/>
</dbReference>
<dbReference type="Pfam" id="PF12796">
    <property type="entry name" value="Ank_2"/>
    <property type="match status" value="2"/>
</dbReference>
<dbReference type="PANTHER" id="PTHR24173:SF74">
    <property type="entry name" value="ANKYRIN REPEAT DOMAIN-CONTAINING PROTEIN 16"/>
    <property type="match status" value="1"/>
</dbReference>
<dbReference type="Proteomes" id="UP000283090">
    <property type="component" value="Unassembled WGS sequence"/>
</dbReference>
<evidence type="ECO:0000313" key="4">
    <source>
        <dbReference type="EMBL" id="RVD84739.1"/>
    </source>
</evidence>
<evidence type="ECO:0000313" key="5">
    <source>
        <dbReference type="Proteomes" id="UP000283090"/>
    </source>
</evidence>
<dbReference type="GeneID" id="93588776"/>
<evidence type="ECO:0000256" key="3">
    <source>
        <dbReference type="PROSITE-ProRule" id="PRU00023"/>
    </source>
</evidence>
<dbReference type="SUPFAM" id="SSF48403">
    <property type="entry name" value="Ankyrin repeat"/>
    <property type="match status" value="1"/>
</dbReference>
<gene>
    <name evidence="4" type="ORF">DFL_006465</name>
</gene>
<dbReference type="RefSeq" id="XP_067490283.1">
    <property type="nucleotide sequence ID" value="XM_067635899.1"/>
</dbReference>
<reference evidence="4 5" key="1">
    <citation type="submission" date="2019-01" db="EMBL/GenBank/DDBJ databases">
        <title>Intercellular communication is required for trap formation in the nematode-trapping fungus Duddingtonia flagrans.</title>
        <authorList>
            <person name="Youssar L."/>
            <person name="Wernet V."/>
            <person name="Hensel N."/>
            <person name="Hildebrandt H.-G."/>
            <person name="Fischer R."/>
        </authorList>
    </citation>
    <scope>NUCLEOTIDE SEQUENCE [LARGE SCALE GENOMIC DNA]</scope>
    <source>
        <strain evidence="4 5">CBS H-5679</strain>
    </source>
</reference>
<dbReference type="STRING" id="97331.A0A437A0V5"/>
<dbReference type="VEuPathDB" id="FungiDB:DFL_006465"/>
<feature type="repeat" description="ANK" evidence="3">
    <location>
        <begin position="213"/>
        <end position="245"/>
    </location>
</feature>
<evidence type="ECO:0000256" key="1">
    <source>
        <dbReference type="ARBA" id="ARBA00022737"/>
    </source>
</evidence>